<name>A0ABZ1MVZ9_STREF</name>
<dbReference type="Gene3D" id="3.40.50.150">
    <property type="entry name" value="Vaccinia Virus protein VP39"/>
    <property type="match status" value="1"/>
</dbReference>
<evidence type="ECO:0000313" key="2">
    <source>
        <dbReference type="EMBL" id="WTW31286.1"/>
    </source>
</evidence>
<sequence>MPDVVNTEQALAWNGPEGSHWARHQDRWNAVNEGFDEPLLDAAGISGDHRVLDVGCGSGQTTRLAALRVPRGHVLGLDLSGPMLTEARGRAEREGITNASFVQGDSQVYPFEEGSFDAAVSRYGVMFFADPVAAFGNVGRALRPGGRLAFVCPADATLNGWVAAMASLRDLLPVGDFGRPGLPGMFSLAAPDRIRDVLAAAGFTGIGIDRSRAYGTWGRGAEDAAAFLLGTGPGRHLMEQADAAARSHARRVLTDHLRAQEVADGTVRLLSTSWLVTADRPTDSSDGPWTNCSRSR</sequence>
<dbReference type="EMBL" id="CP108341">
    <property type="protein sequence ID" value="WTW31286.1"/>
    <property type="molecule type" value="Genomic_DNA"/>
</dbReference>
<evidence type="ECO:0000313" key="3">
    <source>
        <dbReference type="Proteomes" id="UP001621512"/>
    </source>
</evidence>
<reference evidence="2 3" key="1">
    <citation type="submission" date="2022-10" db="EMBL/GenBank/DDBJ databases">
        <title>The complete genomes of actinobacterial strains from the NBC collection.</title>
        <authorList>
            <person name="Joergensen T.S."/>
            <person name="Alvarez Arevalo M."/>
            <person name="Sterndorff E.B."/>
            <person name="Faurdal D."/>
            <person name="Vuksanovic O."/>
            <person name="Mourched A.-S."/>
            <person name="Charusanti P."/>
            <person name="Shaw S."/>
            <person name="Blin K."/>
            <person name="Weber T."/>
        </authorList>
    </citation>
    <scope>NUCLEOTIDE SEQUENCE [LARGE SCALE GENOMIC DNA]</scope>
    <source>
        <strain evidence="2 3">NBC_00017</strain>
    </source>
</reference>
<gene>
    <name evidence="2" type="ORF">OHU35_36710</name>
</gene>
<dbReference type="InterPro" id="IPR050508">
    <property type="entry name" value="Methyltransf_Superfamily"/>
</dbReference>
<dbReference type="Proteomes" id="UP001621512">
    <property type="component" value="Chromosome"/>
</dbReference>
<dbReference type="PANTHER" id="PTHR42912">
    <property type="entry name" value="METHYLTRANSFERASE"/>
    <property type="match status" value="1"/>
</dbReference>
<protein>
    <submittedName>
        <fullName evidence="2">Class I SAM-dependent methyltransferase</fullName>
    </submittedName>
</protein>
<proteinExistence type="predicted"/>
<feature type="domain" description="Methyltransferase" evidence="1">
    <location>
        <begin position="51"/>
        <end position="146"/>
    </location>
</feature>
<keyword evidence="3" id="KW-1185">Reference proteome</keyword>
<dbReference type="InterPro" id="IPR029063">
    <property type="entry name" value="SAM-dependent_MTases_sf"/>
</dbReference>
<accession>A0ABZ1MVZ9</accession>
<dbReference type="InterPro" id="IPR041698">
    <property type="entry name" value="Methyltransf_25"/>
</dbReference>
<dbReference type="CDD" id="cd02440">
    <property type="entry name" value="AdoMet_MTases"/>
    <property type="match status" value="1"/>
</dbReference>
<keyword evidence="2" id="KW-0808">Transferase</keyword>
<dbReference type="SUPFAM" id="SSF53335">
    <property type="entry name" value="S-adenosyl-L-methionine-dependent methyltransferases"/>
    <property type="match status" value="1"/>
</dbReference>
<dbReference type="GO" id="GO:0032259">
    <property type="term" value="P:methylation"/>
    <property type="evidence" value="ECO:0007669"/>
    <property type="project" value="UniProtKB-KW"/>
</dbReference>
<organism evidence="2 3">
    <name type="scientific">Streptomyces purpurascens</name>
    <dbReference type="NCBI Taxonomy" id="1924"/>
    <lineage>
        <taxon>Bacteria</taxon>
        <taxon>Bacillati</taxon>
        <taxon>Actinomycetota</taxon>
        <taxon>Actinomycetes</taxon>
        <taxon>Kitasatosporales</taxon>
        <taxon>Streptomycetaceae</taxon>
        <taxon>Streptomyces</taxon>
    </lineage>
</organism>
<dbReference type="GO" id="GO:0008168">
    <property type="term" value="F:methyltransferase activity"/>
    <property type="evidence" value="ECO:0007669"/>
    <property type="project" value="UniProtKB-KW"/>
</dbReference>
<dbReference type="PANTHER" id="PTHR42912:SF93">
    <property type="entry name" value="N6-ADENOSINE-METHYLTRANSFERASE TMT1A"/>
    <property type="match status" value="1"/>
</dbReference>
<dbReference type="RefSeq" id="WP_405508369.1">
    <property type="nucleotide sequence ID" value="NZ_CP108341.1"/>
</dbReference>
<evidence type="ECO:0000259" key="1">
    <source>
        <dbReference type="Pfam" id="PF13649"/>
    </source>
</evidence>
<keyword evidence="2" id="KW-0489">Methyltransferase</keyword>
<dbReference type="Pfam" id="PF13649">
    <property type="entry name" value="Methyltransf_25"/>
    <property type="match status" value="1"/>
</dbReference>